<feature type="binding site" evidence="2">
    <location>
        <position position="124"/>
    </location>
    <ligand>
        <name>substrate</name>
    </ligand>
</feature>
<dbReference type="Gene3D" id="3.20.20.100">
    <property type="entry name" value="NADP-dependent oxidoreductase domain"/>
    <property type="match status" value="1"/>
</dbReference>
<dbReference type="KEGG" id="emo:DM558_10570"/>
<gene>
    <name evidence="5" type="ORF">DM558_10570</name>
</gene>
<dbReference type="GO" id="GO:0016491">
    <property type="term" value="F:oxidoreductase activity"/>
    <property type="evidence" value="ECO:0007669"/>
    <property type="project" value="InterPro"/>
</dbReference>
<dbReference type="SUPFAM" id="SSF51430">
    <property type="entry name" value="NAD(P)-linked oxidoreductase"/>
    <property type="match status" value="1"/>
</dbReference>
<dbReference type="PIRSF" id="PIRSF000097">
    <property type="entry name" value="AKR"/>
    <property type="match status" value="1"/>
</dbReference>
<feature type="active site" description="Proton donor" evidence="1">
    <location>
        <position position="66"/>
    </location>
</feature>
<evidence type="ECO:0000256" key="2">
    <source>
        <dbReference type="PIRSR" id="PIRSR000097-2"/>
    </source>
</evidence>
<accession>A0A3Q9JJT8</accession>
<evidence type="ECO:0000259" key="4">
    <source>
        <dbReference type="Pfam" id="PF00248"/>
    </source>
</evidence>
<dbReference type="InterPro" id="IPR036812">
    <property type="entry name" value="NAD(P)_OxRdtase_dom_sf"/>
</dbReference>
<dbReference type="EMBL" id="CP029822">
    <property type="protein sequence ID" value="AZS51182.1"/>
    <property type="molecule type" value="Genomic_DNA"/>
</dbReference>
<protein>
    <submittedName>
        <fullName evidence="5">Aldo/keto reductase</fullName>
    </submittedName>
</protein>
<evidence type="ECO:0000256" key="1">
    <source>
        <dbReference type="PIRSR" id="PIRSR000097-1"/>
    </source>
</evidence>
<dbReference type="Proteomes" id="UP000273143">
    <property type="component" value="Chromosome"/>
</dbReference>
<proteinExistence type="predicted"/>
<sequence>MSLNNIQIKQGYFSRQVAFPDGTAVPAIGQGTWFMGENPDSAKQEIDALRLGIELGMTVVDTAEMYGSGGAELLVGKALEPIRDQAFLVSKVLPYNADKKKMVVACESSLKRLKTDYLDLYLLHWRGNIPLVETIEAMEKLVAQGKIKRWGVSNLDTVDMQELWDITDGKHCMVNQVLYHLGSRGIEYDLLPWCKSHHIPIMAYCPIAQGGSLRQGLMNHPNVVSIAESKHCTPAQLLLAWCIRQGNVIAIPKASTTDHVLQNAQVASLKLTMEELTLLDNAFNPPLKKMHLDIV</sequence>
<reference evidence="6" key="1">
    <citation type="submission" date="2018-06" db="EMBL/GenBank/DDBJ databases">
        <title>Complete genome of Pseudomonas insecticola strain QZS01.</title>
        <authorList>
            <person name="Wang J."/>
            <person name="Su Q."/>
        </authorList>
    </citation>
    <scope>NUCLEOTIDE SEQUENCE [LARGE SCALE GENOMIC DNA]</scope>
    <source>
        <strain evidence="6">QZS01</strain>
    </source>
</reference>
<dbReference type="Pfam" id="PF00248">
    <property type="entry name" value="Aldo_ket_red"/>
    <property type="match status" value="1"/>
</dbReference>
<dbReference type="PANTHER" id="PTHR43638:SF3">
    <property type="entry name" value="ALDEHYDE REDUCTASE"/>
    <property type="match status" value="1"/>
</dbReference>
<dbReference type="CDD" id="cd19138">
    <property type="entry name" value="AKR_YeaE"/>
    <property type="match status" value="1"/>
</dbReference>
<name>A0A3Q9JJT8_9GAMM</name>
<feature type="site" description="Lowers pKa of active site Tyr" evidence="3">
    <location>
        <position position="91"/>
    </location>
</feature>
<dbReference type="AlphaFoldDB" id="A0A3Q9JJT8"/>
<evidence type="ECO:0000256" key="3">
    <source>
        <dbReference type="PIRSR" id="PIRSR000097-3"/>
    </source>
</evidence>
<dbReference type="InterPro" id="IPR020471">
    <property type="entry name" value="AKR"/>
</dbReference>
<evidence type="ECO:0000313" key="6">
    <source>
        <dbReference type="Proteomes" id="UP000273143"/>
    </source>
</evidence>
<dbReference type="PANTHER" id="PTHR43638">
    <property type="entry name" value="OXIDOREDUCTASE, ALDO/KETO REDUCTASE FAMILY PROTEIN"/>
    <property type="match status" value="1"/>
</dbReference>
<organism evidence="5 6">
    <name type="scientific">Entomomonas moraniae</name>
    <dbReference type="NCBI Taxonomy" id="2213226"/>
    <lineage>
        <taxon>Bacteria</taxon>
        <taxon>Pseudomonadati</taxon>
        <taxon>Pseudomonadota</taxon>
        <taxon>Gammaproteobacteria</taxon>
        <taxon>Pseudomonadales</taxon>
        <taxon>Pseudomonadaceae</taxon>
        <taxon>Entomomonas</taxon>
    </lineage>
</organism>
<dbReference type="PRINTS" id="PR00069">
    <property type="entry name" value="ALDKETRDTASE"/>
</dbReference>
<keyword evidence="6" id="KW-1185">Reference proteome</keyword>
<dbReference type="RefSeq" id="WP_127163960.1">
    <property type="nucleotide sequence ID" value="NZ_CP029822.1"/>
</dbReference>
<evidence type="ECO:0000313" key="5">
    <source>
        <dbReference type="EMBL" id="AZS51182.1"/>
    </source>
</evidence>
<feature type="domain" description="NADP-dependent oxidoreductase" evidence="4">
    <location>
        <begin position="28"/>
        <end position="281"/>
    </location>
</feature>
<dbReference type="InterPro" id="IPR023210">
    <property type="entry name" value="NADP_OxRdtase_dom"/>
</dbReference>